<feature type="signal peptide" evidence="22">
    <location>
        <begin position="1"/>
        <end position="22"/>
    </location>
</feature>
<keyword evidence="17" id="KW-0675">Receptor</keyword>
<evidence type="ECO:0000256" key="17">
    <source>
        <dbReference type="ARBA" id="ARBA00023170"/>
    </source>
</evidence>
<evidence type="ECO:0000256" key="20">
    <source>
        <dbReference type="ARBA" id="ARBA00048679"/>
    </source>
</evidence>
<dbReference type="SMART" id="SM00369">
    <property type="entry name" value="LRR_TYP"/>
    <property type="match status" value="20"/>
</dbReference>
<dbReference type="FunFam" id="3.80.10.10:FF:000095">
    <property type="entry name" value="LRR receptor-like serine/threonine-protein kinase GSO1"/>
    <property type="match status" value="1"/>
</dbReference>
<evidence type="ECO:0000256" key="6">
    <source>
        <dbReference type="ARBA" id="ARBA00022614"/>
    </source>
</evidence>
<dbReference type="Pfam" id="PF08263">
    <property type="entry name" value="LRRNT_2"/>
    <property type="match status" value="1"/>
</dbReference>
<keyword evidence="8" id="KW-0808">Transferase</keyword>
<evidence type="ECO:0000259" key="24">
    <source>
        <dbReference type="Pfam" id="PF23598"/>
    </source>
</evidence>
<evidence type="ECO:0000256" key="22">
    <source>
        <dbReference type="SAM" id="SignalP"/>
    </source>
</evidence>
<dbReference type="EC" id="2.7.11.1" evidence="3"/>
<dbReference type="InterPro" id="IPR003591">
    <property type="entry name" value="Leu-rich_rpt_typical-subtyp"/>
</dbReference>
<keyword evidence="5" id="KW-0723">Serine/threonine-protein kinase</keyword>
<keyword evidence="13" id="KW-0418">Kinase</keyword>
<dbReference type="GO" id="GO:0004674">
    <property type="term" value="F:protein serine/threonine kinase activity"/>
    <property type="evidence" value="ECO:0007669"/>
    <property type="project" value="UniProtKB-KW"/>
</dbReference>
<reference evidence="25" key="2">
    <citation type="submission" date="2008-12" db="EMBL/GenBank/DDBJ databases">
        <title>Improved gene annotation of the rice (Oryza sativa) genomes.</title>
        <authorList>
            <person name="Wang J."/>
            <person name="Li R."/>
            <person name="Fan W."/>
            <person name="Huang Q."/>
            <person name="Zhang J."/>
            <person name="Zhou Y."/>
            <person name="Hu Y."/>
            <person name="Zi S."/>
            <person name="Li J."/>
            <person name="Ni P."/>
            <person name="Zheng H."/>
            <person name="Zhang Y."/>
            <person name="Zhao M."/>
            <person name="Hao Q."/>
            <person name="McDermott J."/>
            <person name="Samudrala R."/>
            <person name="Kristiansen K."/>
            <person name="Wong G.K.-S."/>
        </authorList>
    </citation>
    <scope>NUCLEOTIDE SEQUENCE</scope>
</reference>
<dbReference type="InterPro" id="IPR032675">
    <property type="entry name" value="LRR_dom_sf"/>
</dbReference>
<name>B9GB87_ORYSJ</name>
<evidence type="ECO:0000256" key="18">
    <source>
        <dbReference type="ARBA" id="ARBA00023180"/>
    </source>
</evidence>
<sequence>MCTFIVVLTSIVFLMVTSNGQAQAPIGCIPRERDALLEFKNSITDDPMGQLKFWRRGDDCCQWRGIRCSNRTGHVIKLQLWKPKFDDDGMSLVGNGMVGLISPSLLSLEHLQHLDLSWNNLSGSDGHIPGFIGSFRNLRYLNLSGMPFIGVVPPQLGNLSKLQFLDLSSCIGLEMQSRSGMTWLRNIPLLQYLNLNSVDLSAVDNWLHVMNQLPSLRVLNLSNCSLQRADQKLTHLHNNFTRLERLDLSGNQFNHPAASCWFWNITSLKDLILSGNRLYGQLPDALADMTSLQVLDFSINRPVPISPIGLLPSSQAPPSSGDDDAAIEGITIMAENLRNLCSLEILDLTQSLSSGNITELIDNLAKCPASKLQQLILKYNNITGILPISMGVFSSLVYLDLSQNYLTGQLPSEIGMLRNLTWMDLSYNGLVHLPPEIGMLTNLAYIDLGHNNFSHLPSEIGMLSNLGYLDLSFNNLDGVITEKHFAHLASLESIYLPYNSLEIVVDPEWLPPFRLKYAYFYCCQMGPMFPKWLQTQVDIIELDIANTSIKDTFPEWFWTTVSKATYLDISNNQIRGGLPTNMETMLLETFYLDSNLITGEIPELPINLETLDISNNYLSGPLPSNIGAPNLAHLNLYSNQISGHIPGYLCNLGALEALDLGNNRFEGELPRCFEMGVGSLKFLRLSNNRLSGNFPSFLRKCKELHFIDLSWNKLSGILPKWIGDLTELQILRLSHNSFSGDIPRSITKLTNLHHLDLASNNISGAIPNSLSKILAMIGQPYEGADQTPAASGVNYTSPVATKGQERQYNEENVEVVNIDLSSNFLTGGIPEDIVSLGGLVNLNLSRNHLSGQIPYKIGAMRMLASLDLSENKLYGEIPASLSSLTFLSYLNLSYNSLTGRIPSGSQLETIYNQHPDIYNGNSGLCGPPLQKNCSSNNVPKQGHMERTGQGFHIEPFFFGLVMGLIVGLWLVFCTLLFKKSWRVAYFRFFDKMYDKAYVLVVVGSQPVQLLTHTHINLTKLEHLGLSRNYFGHPIASSWFWKVRTIKELGLSETYLHGPFPDALGGITSLQQLDFTNNGNAATMTINLKNLCELAALWLDGSLSSGNITEFVEKLPRCSSPLNILSLQGNNMTGMLPDVMGHINNLSILDLSNNSISGSIPRGIQNLTQLISLTLSSNQLTGHIPVLPTSLTNFDVAMNFLSGNLPSQFGAPFLRVIILSYNRITGQIPGSICMLQNIFMLDLSNNFLEGELPRCFTMPNLFFLLLSNNRFSGEFPLCIQYTWSLAFIDLSRNKFYGALPVWIGDLENLRFLQLSHNMFHGNIPVNIANLGSLQYLNLAANNMSGSIPRTLVNLKAMTLHPTRIDVGWYESLTYYVLLTDILSLVMKHQELNYHAEGSFDLVGIDLSQNQLTGGIPDQVTCLDGLVNLNLSSNHLKGKIPDNVGDMKSVESLDFSRNNLSGEIPLSLSDLTYLSSLDLSHNKFVGRIPRGSQLDTLYANNPSMYDGNSGLCGPPLQRNCSSVNAPKHGKQNISVEDTEAVMFFYFGLVSGFVIGLWVVFCAI</sequence>
<feature type="transmembrane region" description="Helical" evidence="21">
    <location>
        <begin position="956"/>
        <end position="977"/>
    </location>
</feature>
<evidence type="ECO:0000256" key="21">
    <source>
        <dbReference type="SAM" id="Phobius"/>
    </source>
</evidence>
<protein>
    <recommendedName>
        <fullName evidence="3">non-specific serine/threonine protein kinase</fullName>
        <ecNumber evidence="3">2.7.11.1</ecNumber>
    </recommendedName>
</protein>
<evidence type="ECO:0000256" key="10">
    <source>
        <dbReference type="ARBA" id="ARBA00022729"/>
    </source>
</evidence>
<feature type="transmembrane region" description="Helical" evidence="21">
    <location>
        <begin position="1538"/>
        <end position="1558"/>
    </location>
</feature>
<evidence type="ECO:0000256" key="19">
    <source>
        <dbReference type="ARBA" id="ARBA00047899"/>
    </source>
</evidence>
<evidence type="ECO:0000256" key="1">
    <source>
        <dbReference type="ARBA" id="ARBA00004251"/>
    </source>
</evidence>
<dbReference type="Pfam" id="PF23598">
    <property type="entry name" value="LRR_14"/>
    <property type="match status" value="1"/>
</dbReference>
<evidence type="ECO:0000256" key="14">
    <source>
        <dbReference type="ARBA" id="ARBA00022840"/>
    </source>
</evidence>
<comment type="catalytic activity">
    <reaction evidence="19">
        <text>L-threonyl-[protein] + ATP = O-phospho-L-threonyl-[protein] + ADP + H(+)</text>
        <dbReference type="Rhea" id="RHEA:46608"/>
        <dbReference type="Rhea" id="RHEA-COMP:11060"/>
        <dbReference type="Rhea" id="RHEA-COMP:11605"/>
        <dbReference type="ChEBI" id="CHEBI:15378"/>
        <dbReference type="ChEBI" id="CHEBI:30013"/>
        <dbReference type="ChEBI" id="CHEBI:30616"/>
        <dbReference type="ChEBI" id="CHEBI:61977"/>
        <dbReference type="ChEBI" id="CHEBI:456216"/>
        <dbReference type="EC" id="2.7.11.1"/>
    </reaction>
</comment>
<accession>B9GB87</accession>
<dbReference type="FunFam" id="3.80.10.10:FF:001347">
    <property type="entry name" value="LRR receptor-like serine/threonine-protein kinase GSO2"/>
    <property type="match status" value="1"/>
</dbReference>
<dbReference type="FunFam" id="3.80.10.10:FF:000213">
    <property type="entry name" value="Tyrosine-sulfated glycopeptide receptor 1"/>
    <property type="match status" value="1"/>
</dbReference>
<keyword evidence="10 22" id="KW-0732">Signal</keyword>
<dbReference type="PANTHER" id="PTHR48063">
    <property type="entry name" value="LRR RECEPTOR-LIKE KINASE"/>
    <property type="match status" value="1"/>
</dbReference>
<dbReference type="FunFam" id="3.80.10.10:FF:000041">
    <property type="entry name" value="LRR receptor-like serine/threonine-protein kinase ERECTA"/>
    <property type="match status" value="1"/>
</dbReference>
<dbReference type="Pfam" id="PF00560">
    <property type="entry name" value="LRR_1"/>
    <property type="match status" value="10"/>
</dbReference>
<dbReference type="GO" id="GO:0005524">
    <property type="term" value="F:ATP binding"/>
    <property type="evidence" value="ECO:0007669"/>
    <property type="project" value="UniProtKB-KW"/>
</dbReference>
<evidence type="ECO:0000256" key="12">
    <source>
        <dbReference type="ARBA" id="ARBA00022741"/>
    </source>
</evidence>
<dbReference type="Proteomes" id="UP000007752">
    <property type="component" value="Chromosome 11"/>
</dbReference>
<comment type="subcellular location">
    <subcellularLocation>
        <location evidence="1">Cell membrane</location>
        <topology evidence="1">Single-pass type I membrane protein</topology>
    </subcellularLocation>
</comment>
<comment type="catalytic activity">
    <reaction evidence="20">
        <text>L-seryl-[protein] + ATP = O-phospho-L-seryl-[protein] + ADP + H(+)</text>
        <dbReference type="Rhea" id="RHEA:17989"/>
        <dbReference type="Rhea" id="RHEA-COMP:9863"/>
        <dbReference type="Rhea" id="RHEA-COMP:11604"/>
        <dbReference type="ChEBI" id="CHEBI:15378"/>
        <dbReference type="ChEBI" id="CHEBI:29999"/>
        <dbReference type="ChEBI" id="CHEBI:30616"/>
        <dbReference type="ChEBI" id="CHEBI:83421"/>
        <dbReference type="ChEBI" id="CHEBI:456216"/>
        <dbReference type="EC" id="2.7.11.1"/>
    </reaction>
</comment>
<dbReference type="InterPro" id="IPR001611">
    <property type="entry name" value="Leu-rich_rpt"/>
</dbReference>
<dbReference type="InterPro" id="IPR013210">
    <property type="entry name" value="LRR_N_plant-typ"/>
</dbReference>
<gene>
    <name evidence="25" type="ORF">OsJ_34286</name>
</gene>
<keyword evidence="9 21" id="KW-0812">Transmembrane</keyword>
<organism evidence="25">
    <name type="scientific">Oryza sativa subsp. japonica</name>
    <name type="common">Rice</name>
    <dbReference type="NCBI Taxonomy" id="39947"/>
    <lineage>
        <taxon>Eukaryota</taxon>
        <taxon>Viridiplantae</taxon>
        <taxon>Streptophyta</taxon>
        <taxon>Embryophyta</taxon>
        <taxon>Tracheophyta</taxon>
        <taxon>Spermatophyta</taxon>
        <taxon>Magnoliopsida</taxon>
        <taxon>Liliopsida</taxon>
        <taxon>Poales</taxon>
        <taxon>Poaceae</taxon>
        <taxon>BOP clade</taxon>
        <taxon>Oryzoideae</taxon>
        <taxon>Oryzeae</taxon>
        <taxon>Oryzinae</taxon>
        <taxon>Oryza</taxon>
        <taxon>Oryza sativa</taxon>
    </lineage>
</organism>
<reference evidence="25" key="1">
    <citation type="journal article" date="2005" name="PLoS Biol.">
        <title>The genomes of Oryza sativa: a history of duplications.</title>
        <authorList>
            <person name="Yu J."/>
            <person name="Wang J."/>
            <person name="Lin W."/>
            <person name="Li S."/>
            <person name="Li H."/>
            <person name="Zhou J."/>
            <person name="Ni P."/>
            <person name="Dong W."/>
            <person name="Hu S."/>
            <person name="Zeng C."/>
            <person name="Zhang J."/>
            <person name="Zhang Y."/>
            <person name="Li R."/>
            <person name="Xu Z."/>
            <person name="Li S."/>
            <person name="Li X."/>
            <person name="Zheng H."/>
            <person name="Cong L."/>
            <person name="Lin L."/>
            <person name="Yin J."/>
            <person name="Geng J."/>
            <person name="Li G."/>
            <person name="Shi J."/>
            <person name="Liu J."/>
            <person name="Lv H."/>
            <person name="Li J."/>
            <person name="Wang J."/>
            <person name="Deng Y."/>
            <person name="Ran L."/>
            <person name="Shi X."/>
            <person name="Wang X."/>
            <person name="Wu Q."/>
            <person name="Li C."/>
            <person name="Ren X."/>
            <person name="Wang J."/>
            <person name="Wang X."/>
            <person name="Li D."/>
            <person name="Liu D."/>
            <person name="Zhang X."/>
            <person name="Ji Z."/>
            <person name="Zhao W."/>
            <person name="Sun Y."/>
            <person name="Zhang Z."/>
            <person name="Bao J."/>
            <person name="Han Y."/>
            <person name="Dong L."/>
            <person name="Ji J."/>
            <person name="Chen P."/>
            <person name="Wu S."/>
            <person name="Liu J."/>
            <person name="Xiao Y."/>
            <person name="Bu D."/>
            <person name="Tan J."/>
            <person name="Yang L."/>
            <person name="Ye C."/>
            <person name="Zhang J."/>
            <person name="Xu J."/>
            <person name="Zhou Y."/>
            <person name="Yu Y."/>
            <person name="Zhang B."/>
            <person name="Zhuang S."/>
            <person name="Wei H."/>
            <person name="Liu B."/>
            <person name="Lei M."/>
            <person name="Yu H."/>
            <person name="Li Y."/>
            <person name="Xu H."/>
            <person name="Wei S."/>
            <person name="He X."/>
            <person name="Fang L."/>
            <person name="Zhang Z."/>
            <person name="Zhang Y."/>
            <person name="Huang X."/>
            <person name="Su Z."/>
            <person name="Tong W."/>
            <person name="Li J."/>
            <person name="Tong Z."/>
            <person name="Li S."/>
            <person name="Ye J."/>
            <person name="Wang L."/>
            <person name="Fang L."/>
            <person name="Lei T."/>
            <person name="Chen C."/>
            <person name="Chen H."/>
            <person name="Xu Z."/>
            <person name="Li H."/>
            <person name="Huang H."/>
            <person name="Zhang F."/>
            <person name="Xu H."/>
            <person name="Li N."/>
            <person name="Zhao C."/>
            <person name="Li S."/>
            <person name="Dong L."/>
            <person name="Huang Y."/>
            <person name="Li L."/>
            <person name="Xi Y."/>
            <person name="Qi Q."/>
            <person name="Li W."/>
            <person name="Zhang B."/>
            <person name="Hu W."/>
            <person name="Zhang Y."/>
            <person name="Tian X."/>
            <person name="Jiao Y."/>
            <person name="Liang X."/>
            <person name="Jin J."/>
            <person name="Gao L."/>
            <person name="Zheng W."/>
            <person name="Hao B."/>
            <person name="Liu S."/>
            <person name="Wang W."/>
            <person name="Yuan L."/>
            <person name="Cao M."/>
            <person name="McDermott J."/>
            <person name="Samudrala R."/>
            <person name="Wang J."/>
            <person name="Wong G.K."/>
            <person name="Yang H."/>
        </authorList>
    </citation>
    <scope>NUCLEOTIDE SEQUENCE [LARGE SCALE GENOMIC DNA]</scope>
</reference>
<keyword evidence="4" id="KW-1003">Cell membrane</keyword>
<comment type="similarity">
    <text evidence="2">Belongs to the RLP family.</text>
</comment>
<feature type="chain" id="PRO_5002882001" description="non-specific serine/threonine protein kinase" evidence="22">
    <location>
        <begin position="23"/>
        <end position="1561"/>
    </location>
</feature>
<keyword evidence="14" id="KW-0067">ATP-binding</keyword>
<dbReference type="Pfam" id="PF13855">
    <property type="entry name" value="LRR_8"/>
    <property type="match status" value="3"/>
</dbReference>
<keyword evidence="11" id="KW-0677">Repeat</keyword>
<dbReference type="GO" id="GO:0005886">
    <property type="term" value="C:plasma membrane"/>
    <property type="evidence" value="ECO:0007669"/>
    <property type="project" value="UniProtKB-SubCell"/>
</dbReference>
<evidence type="ECO:0000256" key="4">
    <source>
        <dbReference type="ARBA" id="ARBA00022475"/>
    </source>
</evidence>
<dbReference type="PROSITE" id="PS51450">
    <property type="entry name" value="LRR"/>
    <property type="match status" value="2"/>
</dbReference>
<dbReference type="GO" id="GO:0009742">
    <property type="term" value="P:brassinosteroid mediated signaling pathway"/>
    <property type="evidence" value="ECO:0007669"/>
    <property type="project" value="UniProtKB-KW"/>
</dbReference>
<proteinExistence type="inferred from homology"/>
<dbReference type="FunFam" id="3.80.10.10:FF:000111">
    <property type="entry name" value="LRR receptor-like serine/threonine-protein kinase ERECTA"/>
    <property type="match status" value="1"/>
</dbReference>
<dbReference type="SUPFAM" id="SSF52058">
    <property type="entry name" value="L domain-like"/>
    <property type="match status" value="5"/>
</dbReference>
<dbReference type="HOGENOM" id="CLU_000288_18_3_1"/>
<keyword evidence="15 21" id="KW-1133">Transmembrane helix</keyword>
<evidence type="ECO:0000313" key="25">
    <source>
        <dbReference type="EMBL" id="EEE52293.1"/>
    </source>
</evidence>
<evidence type="ECO:0000256" key="15">
    <source>
        <dbReference type="ARBA" id="ARBA00022989"/>
    </source>
</evidence>
<dbReference type="FunFam" id="3.80.10.10:FF:000649">
    <property type="entry name" value="Leucine Rich Repeat family protein"/>
    <property type="match status" value="1"/>
</dbReference>
<evidence type="ECO:0000256" key="2">
    <source>
        <dbReference type="ARBA" id="ARBA00009592"/>
    </source>
</evidence>
<evidence type="ECO:0000256" key="16">
    <source>
        <dbReference type="ARBA" id="ARBA00023136"/>
    </source>
</evidence>
<evidence type="ECO:0000256" key="9">
    <source>
        <dbReference type="ARBA" id="ARBA00022692"/>
    </source>
</evidence>
<feature type="domain" description="Disease resistance R13L4/SHOC-2-like LRR" evidence="24">
    <location>
        <begin position="333"/>
        <end position="544"/>
    </location>
</feature>
<dbReference type="EMBL" id="CM000148">
    <property type="protein sequence ID" value="EEE52293.1"/>
    <property type="molecule type" value="Genomic_DNA"/>
</dbReference>
<dbReference type="PANTHER" id="PTHR48063:SF95">
    <property type="entry name" value="OS11G0564900 PROTEIN"/>
    <property type="match status" value="1"/>
</dbReference>
<dbReference type="InterPro" id="IPR046956">
    <property type="entry name" value="RLP23-like"/>
</dbReference>
<keyword evidence="6" id="KW-0433">Leucine-rich repeat</keyword>
<evidence type="ECO:0000256" key="8">
    <source>
        <dbReference type="ARBA" id="ARBA00022679"/>
    </source>
</evidence>
<keyword evidence="12" id="KW-0547">Nucleotide-binding</keyword>
<evidence type="ECO:0000256" key="3">
    <source>
        <dbReference type="ARBA" id="ARBA00012513"/>
    </source>
</evidence>
<evidence type="ECO:0000256" key="5">
    <source>
        <dbReference type="ARBA" id="ARBA00022527"/>
    </source>
</evidence>
<evidence type="ECO:0000256" key="11">
    <source>
        <dbReference type="ARBA" id="ARBA00022737"/>
    </source>
</evidence>
<evidence type="ECO:0000256" key="7">
    <source>
        <dbReference type="ARBA" id="ARBA00022626"/>
    </source>
</evidence>
<keyword evidence="7" id="KW-1070">Brassinosteroid signaling pathway</keyword>
<evidence type="ECO:0000259" key="23">
    <source>
        <dbReference type="Pfam" id="PF08263"/>
    </source>
</evidence>
<keyword evidence="16 21" id="KW-0472">Membrane</keyword>
<feature type="domain" description="Leucine-rich repeat-containing N-terminal plant-type" evidence="23">
    <location>
        <begin position="31"/>
        <end position="69"/>
    </location>
</feature>
<dbReference type="Gene3D" id="3.80.10.10">
    <property type="entry name" value="Ribonuclease Inhibitor"/>
    <property type="match status" value="7"/>
</dbReference>
<dbReference type="InterPro" id="IPR055414">
    <property type="entry name" value="LRR_R13L4/SHOC2-like"/>
</dbReference>
<keyword evidence="18" id="KW-0325">Glycoprotein</keyword>
<evidence type="ECO:0000256" key="13">
    <source>
        <dbReference type="ARBA" id="ARBA00022777"/>
    </source>
</evidence>